<evidence type="ECO:0000313" key="4">
    <source>
        <dbReference type="EMBL" id="MFC6868691.1"/>
    </source>
</evidence>
<feature type="signal peptide" evidence="2">
    <location>
        <begin position="1"/>
        <end position="35"/>
    </location>
</feature>
<dbReference type="InterPro" id="IPR025637">
    <property type="entry name" value="DUF4333"/>
</dbReference>
<dbReference type="Pfam" id="PF14230">
    <property type="entry name" value="DUF4333"/>
    <property type="match status" value="1"/>
</dbReference>
<protein>
    <submittedName>
        <fullName evidence="4">DUF4333 domain-containing protein</fullName>
    </submittedName>
</protein>
<feature type="region of interest" description="Disordered" evidence="1">
    <location>
        <begin position="37"/>
        <end position="88"/>
    </location>
</feature>
<evidence type="ECO:0000256" key="2">
    <source>
        <dbReference type="SAM" id="SignalP"/>
    </source>
</evidence>
<keyword evidence="5" id="KW-1185">Reference proteome</keyword>
<accession>A0ABW2C063</accession>
<feature type="compositionally biased region" description="Basic and acidic residues" evidence="1">
    <location>
        <begin position="75"/>
        <end position="88"/>
    </location>
</feature>
<feature type="chain" id="PRO_5046675228" evidence="2">
    <location>
        <begin position="36"/>
        <end position="156"/>
    </location>
</feature>
<comment type="caution">
    <text evidence="4">The sequence shown here is derived from an EMBL/GenBank/DDBJ whole genome shotgun (WGS) entry which is preliminary data.</text>
</comment>
<dbReference type="RefSeq" id="WP_345390673.1">
    <property type="nucleotide sequence ID" value="NZ_BAABLA010000005.1"/>
</dbReference>
<dbReference type="Proteomes" id="UP001596337">
    <property type="component" value="Unassembled WGS sequence"/>
</dbReference>
<organism evidence="4 5">
    <name type="scientific">Haloechinothrix salitolerans</name>
    <dbReference type="NCBI Taxonomy" id="926830"/>
    <lineage>
        <taxon>Bacteria</taxon>
        <taxon>Bacillati</taxon>
        <taxon>Actinomycetota</taxon>
        <taxon>Actinomycetes</taxon>
        <taxon>Pseudonocardiales</taxon>
        <taxon>Pseudonocardiaceae</taxon>
        <taxon>Haloechinothrix</taxon>
    </lineage>
</organism>
<name>A0ABW2C063_9PSEU</name>
<evidence type="ECO:0000259" key="3">
    <source>
        <dbReference type="Pfam" id="PF14230"/>
    </source>
</evidence>
<evidence type="ECO:0000313" key="5">
    <source>
        <dbReference type="Proteomes" id="UP001596337"/>
    </source>
</evidence>
<gene>
    <name evidence="4" type="ORF">ACFQGD_16240</name>
</gene>
<feature type="domain" description="DUF4333" evidence="3">
    <location>
        <begin position="82"/>
        <end position="148"/>
    </location>
</feature>
<feature type="compositionally biased region" description="Low complexity" evidence="1">
    <location>
        <begin position="41"/>
        <end position="71"/>
    </location>
</feature>
<proteinExistence type="predicted"/>
<sequence>MGASPLRLQPPRRGMPTLPSLASLMAMVVAALSTACDSQEPVSPATTSPSPTSASVTTSTSSLGTVSGTAVPPRGNDRSAARKPPKFDHTVVQDAVYSMLARHYRIDDVQLVICPPNRPVVPGTTFRCTAKIAGEKKSVRIKVTSDKGDYVVGRPE</sequence>
<reference evidence="5" key="1">
    <citation type="journal article" date="2019" name="Int. J. Syst. Evol. Microbiol.">
        <title>The Global Catalogue of Microorganisms (GCM) 10K type strain sequencing project: providing services to taxonomists for standard genome sequencing and annotation.</title>
        <authorList>
            <consortium name="The Broad Institute Genomics Platform"/>
            <consortium name="The Broad Institute Genome Sequencing Center for Infectious Disease"/>
            <person name="Wu L."/>
            <person name="Ma J."/>
        </authorList>
    </citation>
    <scope>NUCLEOTIDE SEQUENCE [LARGE SCALE GENOMIC DNA]</scope>
    <source>
        <strain evidence="5">KCTC 32255</strain>
    </source>
</reference>
<dbReference type="EMBL" id="JBHSXX010000001">
    <property type="protein sequence ID" value="MFC6868691.1"/>
    <property type="molecule type" value="Genomic_DNA"/>
</dbReference>
<evidence type="ECO:0000256" key="1">
    <source>
        <dbReference type="SAM" id="MobiDB-lite"/>
    </source>
</evidence>
<keyword evidence="2" id="KW-0732">Signal</keyword>